<dbReference type="RefSeq" id="WP_125977284.1">
    <property type="nucleotide sequence ID" value="NZ_BAAADY010000020.1"/>
</dbReference>
<name>A0A7X5Y1P6_9SPHN</name>
<protein>
    <submittedName>
        <fullName evidence="1">Lysophospholipase L1-like esterase</fullName>
    </submittedName>
</protein>
<organism evidence="1 2">
    <name type="scientific">Sphingomonas trueperi</name>
    <dbReference type="NCBI Taxonomy" id="53317"/>
    <lineage>
        <taxon>Bacteria</taxon>
        <taxon>Pseudomonadati</taxon>
        <taxon>Pseudomonadota</taxon>
        <taxon>Alphaproteobacteria</taxon>
        <taxon>Sphingomonadales</taxon>
        <taxon>Sphingomonadaceae</taxon>
        <taxon>Sphingomonas</taxon>
    </lineage>
</organism>
<proteinExistence type="predicted"/>
<keyword evidence="2" id="KW-1185">Reference proteome</keyword>
<dbReference type="InterPro" id="IPR036514">
    <property type="entry name" value="SGNH_hydro_sf"/>
</dbReference>
<dbReference type="EMBL" id="JAATJB010000015">
    <property type="protein sequence ID" value="NJB99446.1"/>
    <property type="molecule type" value="Genomic_DNA"/>
</dbReference>
<reference evidence="1 2" key="1">
    <citation type="submission" date="2020-03" db="EMBL/GenBank/DDBJ databases">
        <title>Genomic Encyclopedia of Type Strains, Phase IV (KMG-IV): sequencing the most valuable type-strain genomes for metagenomic binning, comparative biology and taxonomic classification.</title>
        <authorList>
            <person name="Goeker M."/>
        </authorList>
    </citation>
    <scope>NUCLEOTIDE SEQUENCE [LARGE SCALE GENOMIC DNA]</scope>
    <source>
        <strain evidence="1 2">DSM 7225</strain>
    </source>
</reference>
<dbReference type="Proteomes" id="UP000531251">
    <property type="component" value="Unassembled WGS sequence"/>
</dbReference>
<gene>
    <name evidence="1" type="ORF">GGR89_003787</name>
</gene>
<dbReference type="GO" id="GO:0016788">
    <property type="term" value="F:hydrolase activity, acting on ester bonds"/>
    <property type="evidence" value="ECO:0007669"/>
    <property type="project" value="UniProtKB-ARBA"/>
</dbReference>
<dbReference type="Gene3D" id="3.40.50.1110">
    <property type="entry name" value="SGNH hydrolase"/>
    <property type="match status" value="1"/>
</dbReference>
<dbReference type="SUPFAM" id="SSF52266">
    <property type="entry name" value="SGNH hydrolase"/>
    <property type="match status" value="1"/>
</dbReference>
<dbReference type="AlphaFoldDB" id="A0A7X5Y1P6"/>
<evidence type="ECO:0000313" key="2">
    <source>
        <dbReference type="Proteomes" id="UP000531251"/>
    </source>
</evidence>
<comment type="caution">
    <text evidence="1">The sequence shown here is derived from an EMBL/GenBank/DDBJ whole genome shotgun (WGS) entry which is preliminary data.</text>
</comment>
<accession>A0A7X5Y1P6</accession>
<sequence>MKTILLWDQRFPDRPPHRMSVNDTFASAAVRSGFAAPVDPADFATLNVGGPLDPGTPTEIALEDGVSKRMRRIAVPASVAAIAISLGVGASIGKPISATPLPTLTLTPTSASIPANTAAGYQLFAIGNVPAGVTPTISPNDGRFVISGSAGTGWVAVVGLSALSAGSVDIAVSAAGANGASFALTVTAASSVTFQFPAVQAKMAAGQRSQIAIVGDSAVAGWGGGVDSGTGAASQSTAGNAPGNYLRNKSWPAQLKDMLIARGVPCRHDAFFTSQPDSSVANMQAANPNIVIGTGWTLTNYSLSGSMLNCPNTVTTPITFTPEIAADSFDIIHSATAGLGIIVVQDEDGLNVQINEGTNSGAQVVTASGNGMKRTTITRPVASTKPITITRVSGGQVFLVGIIPYNSTSPCLEILNLGWPGAKAFGTNGTGHWNIYSDPSTMTAATPYNALGALNSDAYIIELGTNDANQAVTATDFQTAMTNIATKLKGQAGGNGANVALVKCRVAMTGGYNMSSEMLAVIDTVTANLSLAPVINYNVIPFVTTDRFDGTHLSAQGYAKEATVARQSMIGS</sequence>
<evidence type="ECO:0000313" key="1">
    <source>
        <dbReference type="EMBL" id="NJB99446.1"/>
    </source>
</evidence>